<keyword evidence="2" id="KW-0418">Kinase</keyword>
<proteinExistence type="predicted"/>
<dbReference type="Proteomes" id="UP000419017">
    <property type="component" value="Unassembled WGS sequence"/>
</dbReference>
<dbReference type="GO" id="GO:0004672">
    <property type="term" value="F:protein kinase activity"/>
    <property type="evidence" value="ECO:0007669"/>
    <property type="project" value="InterPro"/>
</dbReference>
<dbReference type="PROSITE" id="PS50011">
    <property type="entry name" value="PROTEIN_KINASE_DOM"/>
    <property type="match status" value="1"/>
</dbReference>
<dbReference type="Gene3D" id="1.10.510.10">
    <property type="entry name" value="Transferase(Phosphotransferase) domain 1"/>
    <property type="match status" value="1"/>
</dbReference>
<name>A0A6I8MBV1_9FUSO</name>
<keyword evidence="3" id="KW-1185">Reference proteome</keyword>
<reference evidence="2 3" key="1">
    <citation type="submission" date="2019-10" db="EMBL/GenBank/DDBJ databases">
        <authorList>
            <person name="Blom J."/>
        </authorList>
    </citation>
    <scope>NUCLEOTIDE SEQUENCE [LARGE SCALE GENOMIC DNA]</scope>
    <source>
        <strain evidence="2 3">ES3154-GLU</strain>
    </source>
</reference>
<dbReference type="EC" id="2.7.1.166" evidence="2"/>
<feature type="domain" description="Protein kinase" evidence="1">
    <location>
        <begin position="1"/>
        <end position="149"/>
    </location>
</feature>
<dbReference type="GO" id="GO:0005524">
    <property type="term" value="F:ATP binding"/>
    <property type="evidence" value="ECO:0007669"/>
    <property type="project" value="InterPro"/>
</dbReference>
<keyword evidence="2" id="KW-0808">Transferase</keyword>
<dbReference type="InterPro" id="IPR011009">
    <property type="entry name" value="Kinase-like_dom_sf"/>
</dbReference>
<gene>
    <name evidence="2" type="ORF">OMES3154_00164</name>
</gene>
<dbReference type="SUPFAM" id="SSF56112">
    <property type="entry name" value="Protein kinase-like (PK-like)"/>
    <property type="match status" value="1"/>
</dbReference>
<dbReference type="InterPro" id="IPR000719">
    <property type="entry name" value="Prot_kinase_dom"/>
</dbReference>
<sequence>MRNKILNINKLISYKTFIVKRYIILNENIRKIAINEIRINEYLIENQFNYSPKMIKVLISRKYIDIYFEKINTTKLNRKPLIKKRLSHILKKLHSINVCHNDLNLSNILSDGKNIYLIDFALASISSEYDYDYIKLKKIESWIDNGTIF</sequence>
<organism evidence="2 3">
    <name type="scientific">Oceanivirga miroungae</name>
    <dbReference type="NCBI Taxonomy" id="1130046"/>
    <lineage>
        <taxon>Bacteria</taxon>
        <taxon>Fusobacteriati</taxon>
        <taxon>Fusobacteriota</taxon>
        <taxon>Fusobacteriia</taxon>
        <taxon>Fusobacteriales</taxon>
        <taxon>Leptotrichiaceae</taxon>
        <taxon>Oceanivirga</taxon>
    </lineage>
</organism>
<accession>A0A6I8MBV1</accession>
<dbReference type="AlphaFoldDB" id="A0A6I8MBV1"/>
<evidence type="ECO:0000313" key="3">
    <source>
        <dbReference type="Proteomes" id="UP000419017"/>
    </source>
</evidence>
<dbReference type="EMBL" id="CABWIB010000001">
    <property type="protein sequence ID" value="VWL84907.1"/>
    <property type="molecule type" value="Genomic_DNA"/>
</dbReference>
<protein>
    <submittedName>
        <fullName evidence="2">3-deoxy-D-manno-octulosonic acid kinase</fullName>
        <ecNumber evidence="2">2.7.1.166</ecNumber>
    </submittedName>
</protein>
<evidence type="ECO:0000313" key="2">
    <source>
        <dbReference type="EMBL" id="VWL84907.1"/>
    </source>
</evidence>
<evidence type="ECO:0000259" key="1">
    <source>
        <dbReference type="PROSITE" id="PS50011"/>
    </source>
</evidence>
<dbReference type="Pfam" id="PF06293">
    <property type="entry name" value="Kdo"/>
    <property type="match status" value="1"/>
</dbReference>
<dbReference type="RefSeq" id="WP_231679238.1">
    <property type="nucleotide sequence ID" value="NZ_CABWIB010000001.1"/>
</dbReference>